<dbReference type="AlphaFoldDB" id="A0A6N0JGX0"/>
<gene>
    <name evidence="2" type="ORF">FOC81_04635</name>
</gene>
<evidence type="ECO:0000313" key="3">
    <source>
        <dbReference type="Proteomes" id="UP000509782"/>
    </source>
</evidence>
<protein>
    <submittedName>
        <fullName evidence="2">Uncharacterized protein</fullName>
    </submittedName>
</protein>
<accession>A0A6N0JGX0</accession>
<feature type="region of interest" description="Disordered" evidence="1">
    <location>
        <begin position="17"/>
        <end position="44"/>
    </location>
</feature>
<proteinExistence type="predicted"/>
<name>A0A6N0JGX0_ACHDE</name>
<organism evidence="2 3">
    <name type="scientific">Achromobacter denitrificans</name>
    <name type="common">Alcaligenes denitrificans</name>
    <dbReference type="NCBI Taxonomy" id="32002"/>
    <lineage>
        <taxon>Bacteria</taxon>
        <taxon>Pseudomonadati</taxon>
        <taxon>Pseudomonadota</taxon>
        <taxon>Betaproteobacteria</taxon>
        <taxon>Burkholderiales</taxon>
        <taxon>Alcaligenaceae</taxon>
        <taxon>Achromobacter</taxon>
    </lineage>
</organism>
<dbReference type="EMBL" id="CP054569">
    <property type="protein sequence ID" value="QKQ46018.1"/>
    <property type="molecule type" value="Genomic_DNA"/>
</dbReference>
<dbReference type="RefSeq" id="WP_174715826.1">
    <property type="nucleotide sequence ID" value="NZ_CP054569.1"/>
</dbReference>
<reference evidence="2 3" key="1">
    <citation type="submission" date="2020-05" db="EMBL/GenBank/DDBJ databases">
        <title>FDA dAtabase for Regulatory Grade micrObial Sequences (FDA-ARGOS): Supporting development and validation of Infectious Disease Dx tests.</title>
        <authorList>
            <person name="Sproer C."/>
            <person name="Gronow S."/>
            <person name="Severitt S."/>
            <person name="Schroder I."/>
            <person name="Tallon L."/>
            <person name="Sadzewicz L."/>
            <person name="Zhao X."/>
            <person name="Vavikolanu K."/>
            <person name="Mehta A."/>
            <person name="Aluvathingal J."/>
            <person name="Nadendla S."/>
            <person name="Myers T."/>
            <person name="Yan Y."/>
            <person name="Sichtig H."/>
        </authorList>
    </citation>
    <scope>NUCLEOTIDE SEQUENCE [LARGE SCALE GENOMIC DNA]</scope>
    <source>
        <strain evidence="2 3">FDAARGOS_787</strain>
    </source>
</reference>
<dbReference type="Proteomes" id="UP000509782">
    <property type="component" value="Chromosome"/>
</dbReference>
<evidence type="ECO:0000313" key="2">
    <source>
        <dbReference type="EMBL" id="QKQ46018.1"/>
    </source>
</evidence>
<sequence>MPSLNCSVLAASTLIPTDSDPRVSTRVPDTVAADPTPDPSPDTIMPGAFAPLVVKMLSDTLIVPRCALTARAPAPVVVIVARFSSSSPLEAATAPCADAPVVFTVTSRARIPVCPGAGAVCA</sequence>
<evidence type="ECO:0000256" key="1">
    <source>
        <dbReference type="SAM" id="MobiDB-lite"/>
    </source>
</evidence>